<evidence type="ECO:0000313" key="1">
    <source>
        <dbReference type="EMBL" id="AKH45904.1"/>
    </source>
</evidence>
<proteinExistence type="predicted"/>
<organism evidence="1">
    <name type="scientific">uncultured marine virus</name>
    <dbReference type="NCBI Taxonomy" id="186617"/>
    <lineage>
        <taxon>Viruses</taxon>
        <taxon>environmental samples</taxon>
    </lineage>
</organism>
<dbReference type="EMBL" id="KR029577">
    <property type="protein sequence ID" value="AKH45904.1"/>
    <property type="molecule type" value="Genomic_DNA"/>
</dbReference>
<protein>
    <submittedName>
        <fullName evidence="1">Putative terminase large subunit</fullName>
    </submittedName>
</protein>
<accession>A0A0F7L076</accession>
<sequence>MAFHTLRYPFPSGSVARVRLRIFVMFSGSNTGRPETMNASSAVMGYSWRNKITSPSHLSMMVMRRHLICSGVNPCWRTSSRSSTL</sequence>
<name>A0A0F7L076_9VIRU</name>
<reference evidence="1" key="2">
    <citation type="submission" date="2015-03" db="EMBL/GenBank/DDBJ databases">
        <authorList>
            <person name="Chow C.-E.T."/>
            <person name="Winget D.M."/>
            <person name="White R.A.III."/>
            <person name="Hallam S.J."/>
            <person name="Suttle C.A."/>
        </authorList>
    </citation>
    <scope>NUCLEOTIDE SEQUENCE</scope>
    <source>
        <strain evidence="1">Anoxic3_1</strain>
    </source>
</reference>
<reference evidence="1" key="1">
    <citation type="journal article" date="2015" name="Front. Microbiol.">
        <title>Combining genomic sequencing methods to explore viral diversity and reveal potential virus-host interactions.</title>
        <authorList>
            <person name="Chow C.E."/>
            <person name="Winget D.M."/>
            <person name="White R.A.III."/>
            <person name="Hallam S.J."/>
            <person name="Suttle C.A."/>
        </authorList>
    </citation>
    <scope>NUCLEOTIDE SEQUENCE</scope>
    <source>
        <strain evidence="1">Anoxic3_1</strain>
    </source>
</reference>